<dbReference type="GO" id="GO:0032259">
    <property type="term" value="P:methylation"/>
    <property type="evidence" value="ECO:0007669"/>
    <property type="project" value="UniProtKB-KW"/>
</dbReference>
<dbReference type="Proteomes" id="UP000294299">
    <property type="component" value="Chromosome NFRAN"/>
</dbReference>
<dbReference type="SUPFAM" id="SSF54593">
    <property type="entry name" value="Glyoxalase/Bleomycin resistance protein/Dihydroxybiphenyl dioxygenase"/>
    <property type="match status" value="1"/>
</dbReference>
<dbReference type="PIRSF" id="PIRSF021700">
    <property type="entry name" value="3_dmu_93_MTrfase"/>
    <property type="match status" value="1"/>
</dbReference>
<dbReference type="AlphaFoldDB" id="A0A484I9K1"/>
<name>A0A484I9K1_9ARCH</name>
<dbReference type="EMBL" id="LR216287">
    <property type="protein sequence ID" value="VFJ13433.1"/>
    <property type="molecule type" value="Genomic_DNA"/>
</dbReference>
<dbReference type="Pfam" id="PF06983">
    <property type="entry name" value="3-dmu-9_3-mt"/>
    <property type="match status" value="1"/>
</dbReference>
<keyword evidence="2" id="KW-0808">Transferase</keyword>
<dbReference type="OrthoDB" id="7844at2157"/>
<protein>
    <submittedName>
        <fullName evidence="2">3-demethylubiquinone-9 3-methyltransferase</fullName>
    </submittedName>
</protein>
<feature type="domain" description="PhnB-like" evidence="1">
    <location>
        <begin position="18"/>
        <end position="138"/>
    </location>
</feature>
<reference evidence="2 3" key="1">
    <citation type="submission" date="2019-02" db="EMBL/GenBank/DDBJ databases">
        <authorList>
            <person name="Lehtovirta-Morley E L."/>
        </authorList>
    </citation>
    <scope>NUCLEOTIDE SEQUENCE [LARGE SCALE GENOMIC DNA]</scope>
    <source>
        <strain evidence="2">NFRAN1</strain>
    </source>
</reference>
<evidence type="ECO:0000313" key="3">
    <source>
        <dbReference type="Proteomes" id="UP000294299"/>
    </source>
</evidence>
<dbReference type="KEGG" id="nfn:NFRAN_1111"/>
<dbReference type="PANTHER" id="PTHR33990:SF2">
    <property type="entry name" value="PHNB-LIKE DOMAIN-CONTAINING PROTEIN"/>
    <property type="match status" value="1"/>
</dbReference>
<organism evidence="2 3">
    <name type="scientific">Candidatus Nitrosocosmicus franklandianus</name>
    <dbReference type="NCBI Taxonomy" id="1798806"/>
    <lineage>
        <taxon>Archaea</taxon>
        <taxon>Nitrososphaerota</taxon>
        <taxon>Nitrososphaeria</taxon>
        <taxon>Nitrososphaerales</taxon>
        <taxon>Nitrososphaeraceae</taxon>
        <taxon>Candidatus Nitrosocosmicus</taxon>
    </lineage>
</organism>
<dbReference type="Gene3D" id="3.10.180.10">
    <property type="entry name" value="2,3-Dihydroxybiphenyl 1,2-Dioxygenase, domain 1"/>
    <property type="match status" value="1"/>
</dbReference>
<dbReference type="PANTHER" id="PTHR33990">
    <property type="entry name" value="PROTEIN YJDN-RELATED"/>
    <property type="match status" value="1"/>
</dbReference>
<keyword evidence="2" id="KW-0489">Methyltransferase</keyword>
<proteinExistence type="predicted"/>
<gene>
    <name evidence="2" type="ORF">NFRAN_1111</name>
</gene>
<keyword evidence="3" id="KW-1185">Reference proteome</keyword>
<evidence type="ECO:0000313" key="2">
    <source>
        <dbReference type="EMBL" id="VFJ13433.1"/>
    </source>
</evidence>
<sequence>MTKTKIANAGTSKQDDSQKIVPCLWFDNQAEDAVKFYLSIFKNSSIDHIVKYGKEGFDIHNMQEGTVMTIDFKIEGQEFIALNGGPVFKFNEAISFQIYCETQEEVDYYWEKLSDGGDPTAQQCGWLKDKYGVSWQVVPTVLTEMLKDKDNNKSQKVMKAMLQMKKIDIQDLLHAYEEA</sequence>
<dbReference type="InterPro" id="IPR028973">
    <property type="entry name" value="PhnB-like"/>
</dbReference>
<dbReference type="InterPro" id="IPR029068">
    <property type="entry name" value="Glyas_Bleomycin-R_OHBP_Dase"/>
</dbReference>
<accession>A0A484I9K1</accession>
<dbReference type="CDD" id="cd06588">
    <property type="entry name" value="PhnB_like"/>
    <property type="match status" value="1"/>
</dbReference>
<evidence type="ECO:0000259" key="1">
    <source>
        <dbReference type="Pfam" id="PF06983"/>
    </source>
</evidence>
<dbReference type="InterPro" id="IPR009725">
    <property type="entry name" value="3_dmu_93_MTrfase"/>
</dbReference>
<dbReference type="GeneID" id="39420537"/>
<keyword evidence="2" id="KW-0830">Ubiquinone</keyword>
<dbReference type="GO" id="GO:0008168">
    <property type="term" value="F:methyltransferase activity"/>
    <property type="evidence" value="ECO:0007669"/>
    <property type="project" value="UniProtKB-KW"/>
</dbReference>
<dbReference type="RefSeq" id="WP_134483341.1">
    <property type="nucleotide sequence ID" value="NZ_LR216287.1"/>
</dbReference>